<dbReference type="Gene3D" id="1.25.40.10">
    <property type="entry name" value="Tetratricopeptide repeat domain"/>
    <property type="match status" value="1"/>
</dbReference>
<dbReference type="GO" id="GO:0016192">
    <property type="term" value="P:vesicle-mediated transport"/>
    <property type="evidence" value="ECO:0007669"/>
    <property type="project" value="UniProtKB-KW"/>
</dbReference>
<feature type="repeat" description="TPR" evidence="9">
    <location>
        <begin position="117"/>
        <end position="150"/>
    </location>
</feature>
<evidence type="ECO:0000256" key="9">
    <source>
        <dbReference type="PROSITE-ProRule" id="PRU00339"/>
    </source>
</evidence>
<dbReference type="EMBL" id="MK072336">
    <property type="protein sequence ID" value="AYV82073.1"/>
    <property type="molecule type" value="Genomic_DNA"/>
</dbReference>
<evidence type="ECO:0000256" key="7">
    <source>
        <dbReference type="ARBA" id="ARBA00040047"/>
    </source>
</evidence>
<dbReference type="GO" id="GO:0005483">
    <property type="term" value="F:soluble NSF attachment protein activity"/>
    <property type="evidence" value="ECO:0007669"/>
    <property type="project" value="TreeGrafter"/>
</dbReference>
<evidence type="ECO:0000256" key="4">
    <source>
        <dbReference type="ARBA" id="ARBA00022892"/>
    </source>
</evidence>
<keyword evidence="3" id="KW-0813">Transport</keyword>
<comment type="subcellular location">
    <subcellularLocation>
        <location evidence="1">Membrane</location>
        <topology evidence="1">Peripheral membrane protein</topology>
    </subcellularLocation>
</comment>
<sequence length="313" mass="36908">MNTVSGYELFKKANNKENSWFKIFYSKYDYENIADVYRDSGTKFRMNGQWDLAINAYLCAIRMIEKTDSVYDTIEIYENIAIIYHKNLNDIENAIKYTNTCINICSQTQIVKPINIARMYKTLANLYEQYNDLEKAISCYDSACNIYDMHNNYRTDIKNCLLRMAELYCKIDKYNQALQTYIKLINLNTSSYRSYVEDSLLLKVILCYLIIEDIVGAKQFYEKYSAIKMSVTKLIKNIILAIERNDGDIFKNSMKEYLYNYKFDNIDNILISKIDSVCFDNRSIYNDNIMDKTEQIDNSAQIDKNETSECDWT</sequence>
<keyword evidence="4" id="KW-0931">ER-Golgi transport</keyword>
<dbReference type="InterPro" id="IPR011990">
    <property type="entry name" value="TPR-like_helical_dom_sf"/>
</dbReference>
<comment type="similarity">
    <text evidence="2">Belongs to the SNAP family.</text>
</comment>
<evidence type="ECO:0000256" key="1">
    <source>
        <dbReference type="ARBA" id="ARBA00004170"/>
    </source>
</evidence>
<protein>
    <recommendedName>
        <fullName evidence="7">Gamma-soluble NSF attachment protein</fullName>
    </recommendedName>
    <alternativeName>
        <fullName evidence="8">N-ethylmaleimide-sensitive factor attachment protein gamma</fullName>
    </alternativeName>
</protein>
<gene>
    <name evidence="10" type="ORF">Homavirus5_15</name>
</gene>
<dbReference type="InterPro" id="IPR000744">
    <property type="entry name" value="NSF_attach"/>
</dbReference>
<evidence type="ECO:0000256" key="3">
    <source>
        <dbReference type="ARBA" id="ARBA00022448"/>
    </source>
</evidence>
<dbReference type="SUPFAM" id="SSF48452">
    <property type="entry name" value="TPR-like"/>
    <property type="match status" value="1"/>
</dbReference>
<organism evidence="10">
    <name type="scientific">Homavirus sp</name>
    <dbReference type="NCBI Taxonomy" id="2487769"/>
    <lineage>
        <taxon>Viruses</taxon>
        <taxon>Varidnaviria</taxon>
        <taxon>Bamfordvirae</taxon>
        <taxon>Nucleocytoviricota</taxon>
        <taxon>Megaviricetes</taxon>
        <taxon>Imitervirales</taxon>
        <taxon>Mimiviridae</taxon>
        <taxon>Klosneuvirinae</taxon>
    </lineage>
</organism>
<evidence type="ECO:0000256" key="2">
    <source>
        <dbReference type="ARBA" id="ARBA00010050"/>
    </source>
</evidence>
<evidence type="ECO:0000313" key="10">
    <source>
        <dbReference type="EMBL" id="AYV82073.1"/>
    </source>
</evidence>
<dbReference type="SMART" id="SM00028">
    <property type="entry name" value="TPR"/>
    <property type="match status" value="4"/>
</dbReference>
<evidence type="ECO:0000256" key="8">
    <source>
        <dbReference type="ARBA" id="ARBA00042485"/>
    </source>
</evidence>
<dbReference type="GO" id="GO:0016020">
    <property type="term" value="C:membrane"/>
    <property type="evidence" value="ECO:0007669"/>
    <property type="project" value="UniProtKB-SubCell"/>
</dbReference>
<dbReference type="PANTHER" id="PTHR13768:SF2">
    <property type="entry name" value="GAMMA-SOLUBLE NSF ATTACHMENT PROTEIN"/>
    <property type="match status" value="1"/>
</dbReference>
<evidence type="ECO:0000256" key="6">
    <source>
        <dbReference type="ARBA" id="ARBA00023136"/>
    </source>
</evidence>
<name>A0A3G5A8C5_9VIRU</name>
<proteinExistence type="inferred from homology"/>
<keyword evidence="6" id="KW-0472">Membrane</keyword>
<dbReference type="PANTHER" id="PTHR13768">
    <property type="entry name" value="SOLUBLE NSF ATTACHMENT PROTEIN SNAP"/>
    <property type="match status" value="1"/>
</dbReference>
<reference evidence="10" key="1">
    <citation type="submission" date="2018-10" db="EMBL/GenBank/DDBJ databases">
        <title>Hidden diversity of soil giant viruses.</title>
        <authorList>
            <person name="Schulz F."/>
            <person name="Alteio L."/>
            <person name="Goudeau D."/>
            <person name="Ryan E.M."/>
            <person name="Malmstrom R.R."/>
            <person name="Blanchard J."/>
            <person name="Woyke T."/>
        </authorList>
    </citation>
    <scope>NUCLEOTIDE SEQUENCE</scope>
    <source>
        <strain evidence="10">HOV1</strain>
    </source>
</reference>
<keyword evidence="9" id="KW-0802">TPR repeat</keyword>
<dbReference type="Pfam" id="PF14938">
    <property type="entry name" value="SNAP"/>
    <property type="match status" value="1"/>
</dbReference>
<keyword evidence="5" id="KW-0653">Protein transport</keyword>
<dbReference type="PROSITE" id="PS50005">
    <property type="entry name" value="TPR"/>
    <property type="match status" value="2"/>
</dbReference>
<dbReference type="GO" id="GO:0015031">
    <property type="term" value="P:protein transport"/>
    <property type="evidence" value="ECO:0007669"/>
    <property type="project" value="UniProtKB-KW"/>
</dbReference>
<accession>A0A3G5A8C5</accession>
<evidence type="ECO:0000256" key="5">
    <source>
        <dbReference type="ARBA" id="ARBA00022927"/>
    </source>
</evidence>
<dbReference type="InterPro" id="IPR019734">
    <property type="entry name" value="TPR_rpt"/>
</dbReference>
<feature type="repeat" description="TPR" evidence="9">
    <location>
        <begin position="158"/>
        <end position="191"/>
    </location>
</feature>
<dbReference type="GO" id="GO:0019905">
    <property type="term" value="F:syntaxin binding"/>
    <property type="evidence" value="ECO:0007669"/>
    <property type="project" value="TreeGrafter"/>
</dbReference>